<protein>
    <submittedName>
        <fullName evidence="1">Uncharacterized protein</fullName>
    </submittedName>
</protein>
<reference evidence="1" key="1">
    <citation type="journal article" date="2020" name="Nature">
        <title>Giant virus diversity and host interactions through global metagenomics.</title>
        <authorList>
            <person name="Schulz F."/>
            <person name="Roux S."/>
            <person name="Paez-Espino D."/>
            <person name="Jungbluth S."/>
            <person name="Walsh D.A."/>
            <person name="Denef V.J."/>
            <person name="McMahon K.D."/>
            <person name="Konstantinidis K.T."/>
            <person name="Eloe-Fadrosh E.A."/>
            <person name="Kyrpides N.C."/>
            <person name="Woyke T."/>
        </authorList>
    </citation>
    <scope>NUCLEOTIDE SEQUENCE</scope>
    <source>
        <strain evidence="1">GVMAG-S-ERX555907-63</strain>
    </source>
</reference>
<name>A0A6C0L1F8_9ZZZZ</name>
<organism evidence="1">
    <name type="scientific">viral metagenome</name>
    <dbReference type="NCBI Taxonomy" id="1070528"/>
    <lineage>
        <taxon>unclassified sequences</taxon>
        <taxon>metagenomes</taxon>
        <taxon>organismal metagenomes</taxon>
    </lineage>
</organism>
<sequence length="88" mass="10362">MCTLELFLRFTLLFLLSLSVVQFFTQREAFHPWNKYGSSVIKKFSSNPTNTTRIEYEYVSSNFPYKNAIQNELSPIPPITYKQISERT</sequence>
<evidence type="ECO:0000313" key="1">
    <source>
        <dbReference type="EMBL" id="QHU22737.1"/>
    </source>
</evidence>
<proteinExistence type="predicted"/>
<dbReference type="AlphaFoldDB" id="A0A6C0L1F8"/>
<accession>A0A6C0L1F8</accession>
<dbReference type="EMBL" id="MN741017">
    <property type="protein sequence ID" value="QHU22737.1"/>
    <property type="molecule type" value="Genomic_DNA"/>
</dbReference>